<dbReference type="PROSITE" id="PS00687">
    <property type="entry name" value="ALDEHYDE_DEHYDR_GLU"/>
    <property type="match status" value="1"/>
</dbReference>
<dbReference type="VEuPathDB" id="FungiDB:DD237_000428"/>
<accession>A0A425CM45</accession>
<comment type="subunit">
    <text evidence="2">Homotetramer.</text>
</comment>
<feature type="domain" description="Aldehyde dehydrogenase" evidence="9">
    <location>
        <begin position="742"/>
        <end position="1198"/>
    </location>
</feature>
<evidence type="ECO:0000313" key="11">
    <source>
        <dbReference type="Proteomes" id="UP000286097"/>
    </source>
</evidence>
<dbReference type="Gene3D" id="3.30.457.60">
    <property type="match status" value="1"/>
</dbReference>
<dbReference type="FunFam" id="3.40.309.10:FF:000018">
    <property type="entry name" value="Alpha-aminoadipic semialdehyde dehydrogenase"/>
    <property type="match status" value="1"/>
</dbReference>
<dbReference type="InterPro" id="IPR044638">
    <property type="entry name" value="ALDH7A1-like"/>
</dbReference>
<feature type="coiled-coil region" evidence="8">
    <location>
        <begin position="464"/>
        <end position="505"/>
    </location>
</feature>
<feature type="coiled-coil region" evidence="8">
    <location>
        <begin position="16"/>
        <end position="158"/>
    </location>
</feature>
<evidence type="ECO:0000256" key="4">
    <source>
        <dbReference type="ARBA" id="ARBA00023027"/>
    </source>
</evidence>
<dbReference type="InterPro" id="IPR016161">
    <property type="entry name" value="Ald_DH/histidinol_DH"/>
</dbReference>
<dbReference type="GO" id="GO:0004029">
    <property type="term" value="F:aldehyde dehydrogenase (NAD+) activity"/>
    <property type="evidence" value="ECO:0007669"/>
    <property type="project" value="UniProtKB-EC"/>
</dbReference>
<dbReference type="InterPro" id="IPR016162">
    <property type="entry name" value="Ald_DH_N"/>
</dbReference>
<evidence type="ECO:0000256" key="3">
    <source>
        <dbReference type="ARBA" id="ARBA00023002"/>
    </source>
</evidence>
<dbReference type="SUPFAM" id="SSF53720">
    <property type="entry name" value="ALDH-like"/>
    <property type="match status" value="1"/>
</dbReference>
<gene>
    <name evidence="10" type="ORF">DD237_000428</name>
</gene>
<keyword evidence="4" id="KW-0520">NAD</keyword>
<keyword evidence="3 7" id="KW-0560">Oxidoreductase</keyword>
<dbReference type="Pfam" id="PF05557">
    <property type="entry name" value="MAD"/>
    <property type="match status" value="1"/>
</dbReference>
<dbReference type="Pfam" id="PF00171">
    <property type="entry name" value="Aldedh"/>
    <property type="match status" value="1"/>
</dbReference>
<dbReference type="SUPFAM" id="SSF75704">
    <property type="entry name" value="Mitotic arrest deficient-like 1, Mad1"/>
    <property type="match status" value="1"/>
</dbReference>
<evidence type="ECO:0000256" key="6">
    <source>
        <dbReference type="PROSITE-ProRule" id="PRU10007"/>
    </source>
</evidence>
<dbReference type="GO" id="GO:0007094">
    <property type="term" value="P:mitotic spindle assembly checkpoint signaling"/>
    <property type="evidence" value="ECO:0007669"/>
    <property type="project" value="InterPro"/>
</dbReference>
<protein>
    <recommendedName>
        <fullName evidence="5">aldehyde dehydrogenase (NAD(+))</fullName>
        <ecNumber evidence="5">1.2.1.3</ecNumber>
    </recommendedName>
</protein>
<evidence type="ECO:0000256" key="1">
    <source>
        <dbReference type="ARBA" id="ARBA00009986"/>
    </source>
</evidence>
<comment type="caution">
    <text evidence="10">The sequence shown here is derived from an EMBL/GenBank/DDBJ whole genome shotgun (WGS) entry which is preliminary data.</text>
</comment>
<feature type="active site" evidence="6">
    <location>
        <position position="976"/>
    </location>
</feature>
<dbReference type="InterPro" id="IPR008672">
    <property type="entry name" value="Mad1"/>
</dbReference>
<evidence type="ECO:0000256" key="5">
    <source>
        <dbReference type="ARBA" id="ARBA00024226"/>
    </source>
</evidence>
<proteinExistence type="inferred from homology"/>
<dbReference type="PANTHER" id="PTHR43521">
    <property type="entry name" value="ALPHA-AMINOADIPIC SEMIALDEHYDE DEHYDROGENASE"/>
    <property type="match status" value="1"/>
</dbReference>
<evidence type="ECO:0000256" key="8">
    <source>
        <dbReference type="SAM" id="Coils"/>
    </source>
</evidence>
<dbReference type="InterPro" id="IPR029510">
    <property type="entry name" value="Ald_DH_CS_GLU"/>
</dbReference>
<dbReference type="InterPro" id="IPR015590">
    <property type="entry name" value="Aldehyde_DH_dom"/>
</dbReference>
<feature type="coiled-coil region" evidence="8">
    <location>
        <begin position="532"/>
        <end position="559"/>
    </location>
</feature>
<dbReference type="Gene3D" id="3.40.309.10">
    <property type="entry name" value="Aldehyde Dehydrogenase, Chain A, domain 2"/>
    <property type="match status" value="1"/>
</dbReference>
<dbReference type="EMBL" id="QKXF01000083">
    <property type="protein sequence ID" value="RQM18112.1"/>
    <property type="molecule type" value="Genomic_DNA"/>
</dbReference>
<dbReference type="InterPro" id="IPR016163">
    <property type="entry name" value="Ald_DH_C"/>
</dbReference>
<reference evidence="10 11" key="1">
    <citation type="submission" date="2018-06" db="EMBL/GenBank/DDBJ databases">
        <title>Comparative genomics of downy mildews reveals potential adaptations to biotrophy.</title>
        <authorList>
            <person name="Fletcher K."/>
            <person name="Klosterman S.J."/>
            <person name="Derevnina L."/>
            <person name="Martin F."/>
            <person name="Koike S."/>
            <person name="Reyes Chin-Wo S."/>
            <person name="Mou B."/>
            <person name="Michelmore R."/>
        </authorList>
    </citation>
    <scope>NUCLEOTIDE SEQUENCE [LARGE SCALE GENOMIC DNA]</scope>
    <source>
        <strain evidence="10 11">R13</strain>
    </source>
</reference>
<dbReference type="AlphaFoldDB" id="A0A425CM45"/>
<dbReference type="CDD" id="cd07130">
    <property type="entry name" value="ALDH_F7_AASADH"/>
    <property type="match status" value="1"/>
</dbReference>
<evidence type="ECO:0000313" key="10">
    <source>
        <dbReference type="EMBL" id="RQM18112.1"/>
    </source>
</evidence>
<evidence type="ECO:0000256" key="2">
    <source>
        <dbReference type="ARBA" id="ARBA00011881"/>
    </source>
</evidence>
<dbReference type="Gene3D" id="6.10.250.90">
    <property type="match status" value="1"/>
</dbReference>
<dbReference type="Gene3D" id="3.40.605.10">
    <property type="entry name" value="Aldehyde Dehydrogenase, Chain A, domain 1"/>
    <property type="match status" value="1"/>
</dbReference>
<dbReference type="EC" id="1.2.1.3" evidence="5"/>
<dbReference type="Gene3D" id="1.20.5.170">
    <property type="match status" value="1"/>
</dbReference>
<evidence type="ECO:0000259" key="9">
    <source>
        <dbReference type="Pfam" id="PF00171"/>
    </source>
</evidence>
<comment type="similarity">
    <text evidence="1 7">Belongs to the aldehyde dehydrogenase family.</text>
</comment>
<organism evidence="10 11">
    <name type="scientific">Peronospora effusa</name>
    <dbReference type="NCBI Taxonomy" id="542832"/>
    <lineage>
        <taxon>Eukaryota</taxon>
        <taxon>Sar</taxon>
        <taxon>Stramenopiles</taxon>
        <taxon>Oomycota</taxon>
        <taxon>Peronosporomycetes</taxon>
        <taxon>Peronosporales</taxon>
        <taxon>Peronosporaceae</taxon>
        <taxon>Peronospora</taxon>
    </lineage>
</organism>
<dbReference type="Proteomes" id="UP000286097">
    <property type="component" value="Unassembled WGS sequence"/>
</dbReference>
<keyword evidence="8" id="KW-0175">Coiled coil</keyword>
<dbReference type="PANTHER" id="PTHR43521:SF1">
    <property type="entry name" value="ALPHA-AMINOADIPIC SEMIALDEHYDE DEHYDROGENASE"/>
    <property type="match status" value="1"/>
</dbReference>
<name>A0A425CM45_9STRA</name>
<evidence type="ECO:0000256" key="7">
    <source>
        <dbReference type="RuleBase" id="RU003345"/>
    </source>
</evidence>
<sequence>MNTPSKTNSRFSLEYVRHLQERVRELEKEQREVKQTEVSDSARKNKRQRLEIESIAVSKNNELKQEVEMLRIQMETKSQRHQIELKERDLHLDQLRRQLKYAVTEEEETMKELKSITNEHSAEKLQLEKRVVELEAQLKLVEEKLNEWKEKALETTSQLRTQTRQSAMKIEILQDELEAAHDSSSTSSQSEDNILESKIRLLESQLRQKSIEAAHNASNLLGAQETLENAREVRELNEQIMQLQSTERKLKTELVDMIEASRSSSVLQEKLYQMNQKLQQSEKRNAQSLKRIENAMLVEDMHKEFYDYFERIVKEAKVGVSLEDLKTRPSAAIIELYKARQNAFEILFEQKGNVEIQLRRFEKQCEKLHSDLITSGNNCAKLEMQLAEVQEKMNGYNDVATHLRKTNAELIEILETYGKDLDDEAANEISSKRVGLLESSLKQSQQLIAGMELTQKSMATPAAVKKYEGRIERLEKALADAKQENVSLTKHLEKAEMELAIFEKRLGRGEFNVETTKIVHLAVNPTRELLKSKVKSDDIENLRQENEALRARLNMLTDGEDTKSTSVRIEDNLTTTTSYDTVEGLKKLNQRLKQVFGDQIRQYREAVYLLTGYKVDLKKSDGKELLRLRSVYAEHDDDELLVCMEANGSLELLESEFCSQINQRVFAYLTTCRSFPAFLSTLTLHFLIRNKQPQSIRLLTQLTRCRMFSYPCRLTQYPFLEELGLMEENHGVYNGQWFGSGDVFTSVSPVNGQSIASVRSGNKADYQKVVSAMDDAKPEWCSLPAPQRGEIVRQIGQELRNKRDALGKLIALEMGKIYVEGVGEVQEAIDICDFAVGLSRTLNGSVIPSERPGHFMMERYNPLKGHVGIITAFNFPCAVLFWNAALSLVCGNTQIWKPSESLSLTSVACTKIIADVLERNGHSGAIASLICGNGAEVGEALLHDRSMELISFTGSTEVGRHVNKVVSSRFGKTILELGGNNAMIVDKDADLEMALRATLFSAVGTAGQRCTSLRRLFLHEDIHDEFLQRLVSAYQNIKIGDPLVDGILCGPLHNTQAVEKYLDGIDSIKKQGGKILTGGKKIKGDGNFVEPTIVSIADDAEIVQKEIFAPILYALKFKTLDEAIEKNNAVPQGLSSSLFTKNQSAIFKWTGPLGSDCGIVNINIGPSGAEIGGAFGGEKETGGGRESGSDAWKQYMRRSTCTINYSKELPLAQGIDFN</sequence>